<feature type="compositionally biased region" description="Polar residues" evidence="1">
    <location>
        <begin position="11"/>
        <end position="27"/>
    </location>
</feature>
<gene>
    <name evidence="2" type="ORF">F511_34629</name>
</gene>
<feature type="region of interest" description="Disordered" evidence="1">
    <location>
        <begin position="175"/>
        <end position="226"/>
    </location>
</feature>
<dbReference type="EMBL" id="KV016296">
    <property type="protein sequence ID" value="KZV19752.1"/>
    <property type="molecule type" value="Genomic_DNA"/>
</dbReference>
<reference evidence="2 3" key="1">
    <citation type="journal article" date="2015" name="Proc. Natl. Acad. Sci. U.S.A.">
        <title>The resurrection genome of Boea hygrometrica: A blueprint for survival of dehydration.</title>
        <authorList>
            <person name="Xiao L."/>
            <person name="Yang G."/>
            <person name="Zhang L."/>
            <person name="Yang X."/>
            <person name="Zhao S."/>
            <person name="Ji Z."/>
            <person name="Zhou Q."/>
            <person name="Hu M."/>
            <person name="Wang Y."/>
            <person name="Chen M."/>
            <person name="Xu Y."/>
            <person name="Jin H."/>
            <person name="Xiao X."/>
            <person name="Hu G."/>
            <person name="Bao F."/>
            <person name="Hu Y."/>
            <person name="Wan P."/>
            <person name="Li L."/>
            <person name="Deng X."/>
            <person name="Kuang T."/>
            <person name="Xiang C."/>
            <person name="Zhu J.K."/>
            <person name="Oliver M.J."/>
            <person name="He Y."/>
        </authorList>
    </citation>
    <scope>NUCLEOTIDE SEQUENCE [LARGE SCALE GENOMIC DNA]</scope>
    <source>
        <strain evidence="3">cv. XS01</strain>
    </source>
</reference>
<feature type="region of interest" description="Disordered" evidence="1">
    <location>
        <begin position="1"/>
        <end position="27"/>
    </location>
</feature>
<dbReference type="AlphaFoldDB" id="A0A2Z7AF97"/>
<sequence length="286" mass="32197">MKKLLERSPTLPRTYQTTAGNNGNSPERLTMNSALGFEKQRTNVEENILSTNKPADAKNQLLNTQTTLIKTMSQRLNKTRTIGQQLRVPQLANHSLQKWYRMKELLERSPTLPRTYQTTAGNNGNSPERLTMNNALSDLTKRRRTAYIIKSATSWSPKTIGWFLSREFPPKAALTKTTTHSLRHPVASSRAKKPDAGYSNHHQSQATVANKSLAAGQPVATSKRRRANLSKRCRFALNEQNKATAGYNTLPALTTHPDFTKTTAFRNLALPKHAMTEFHQFDQLSQ</sequence>
<name>A0A2Z7AF97_9LAMI</name>
<evidence type="ECO:0000313" key="3">
    <source>
        <dbReference type="Proteomes" id="UP000250235"/>
    </source>
</evidence>
<accession>A0A2Z7AF97</accession>
<feature type="compositionally biased region" description="Polar residues" evidence="1">
    <location>
        <begin position="200"/>
        <end position="210"/>
    </location>
</feature>
<evidence type="ECO:0000256" key="1">
    <source>
        <dbReference type="SAM" id="MobiDB-lite"/>
    </source>
</evidence>
<protein>
    <submittedName>
        <fullName evidence="2">Uncharacterized protein</fullName>
    </submittedName>
</protein>
<proteinExistence type="predicted"/>
<organism evidence="2 3">
    <name type="scientific">Dorcoceras hygrometricum</name>
    <dbReference type="NCBI Taxonomy" id="472368"/>
    <lineage>
        <taxon>Eukaryota</taxon>
        <taxon>Viridiplantae</taxon>
        <taxon>Streptophyta</taxon>
        <taxon>Embryophyta</taxon>
        <taxon>Tracheophyta</taxon>
        <taxon>Spermatophyta</taxon>
        <taxon>Magnoliopsida</taxon>
        <taxon>eudicotyledons</taxon>
        <taxon>Gunneridae</taxon>
        <taxon>Pentapetalae</taxon>
        <taxon>asterids</taxon>
        <taxon>lamiids</taxon>
        <taxon>Lamiales</taxon>
        <taxon>Gesneriaceae</taxon>
        <taxon>Didymocarpoideae</taxon>
        <taxon>Trichosporeae</taxon>
        <taxon>Loxocarpinae</taxon>
        <taxon>Dorcoceras</taxon>
    </lineage>
</organism>
<keyword evidence="3" id="KW-1185">Reference proteome</keyword>
<evidence type="ECO:0000313" key="2">
    <source>
        <dbReference type="EMBL" id="KZV19752.1"/>
    </source>
</evidence>
<dbReference type="Proteomes" id="UP000250235">
    <property type="component" value="Unassembled WGS sequence"/>
</dbReference>